<dbReference type="PROSITE" id="PS50931">
    <property type="entry name" value="HTH_LYSR"/>
    <property type="match status" value="1"/>
</dbReference>
<dbReference type="InterPro" id="IPR036390">
    <property type="entry name" value="WH_DNA-bd_sf"/>
</dbReference>
<dbReference type="SUPFAM" id="SSF53850">
    <property type="entry name" value="Periplasmic binding protein-like II"/>
    <property type="match status" value="1"/>
</dbReference>
<gene>
    <name evidence="6" type="ORF">J2S42_003683</name>
</gene>
<dbReference type="InterPro" id="IPR005119">
    <property type="entry name" value="LysR_subst-bd"/>
</dbReference>
<evidence type="ECO:0000256" key="1">
    <source>
        <dbReference type="ARBA" id="ARBA00009437"/>
    </source>
</evidence>
<dbReference type="SUPFAM" id="SSF46785">
    <property type="entry name" value="Winged helix' DNA-binding domain"/>
    <property type="match status" value="1"/>
</dbReference>
<protein>
    <submittedName>
        <fullName evidence="6">DNA-binding transcriptional LysR family regulator</fullName>
    </submittedName>
</protein>
<dbReference type="GO" id="GO:0003677">
    <property type="term" value="F:DNA binding"/>
    <property type="evidence" value="ECO:0007669"/>
    <property type="project" value="UniProtKB-KW"/>
</dbReference>
<dbReference type="GO" id="GO:0003700">
    <property type="term" value="F:DNA-binding transcription factor activity"/>
    <property type="evidence" value="ECO:0007669"/>
    <property type="project" value="InterPro"/>
</dbReference>
<dbReference type="PANTHER" id="PTHR30346:SF0">
    <property type="entry name" value="HCA OPERON TRANSCRIPTIONAL ACTIVATOR HCAR"/>
    <property type="match status" value="1"/>
</dbReference>
<dbReference type="Proteomes" id="UP001240236">
    <property type="component" value="Unassembled WGS sequence"/>
</dbReference>
<accession>A0AAE3W0A2</accession>
<dbReference type="Gene3D" id="1.10.10.10">
    <property type="entry name" value="Winged helix-like DNA-binding domain superfamily/Winged helix DNA-binding domain"/>
    <property type="match status" value="1"/>
</dbReference>
<evidence type="ECO:0000256" key="3">
    <source>
        <dbReference type="ARBA" id="ARBA00023125"/>
    </source>
</evidence>
<evidence type="ECO:0000256" key="2">
    <source>
        <dbReference type="ARBA" id="ARBA00023015"/>
    </source>
</evidence>
<dbReference type="Pfam" id="PF00126">
    <property type="entry name" value="HTH_1"/>
    <property type="match status" value="1"/>
</dbReference>
<keyword evidence="4" id="KW-0804">Transcription</keyword>
<evidence type="ECO:0000259" key="5">
    <source>
        <dbReference type="PROSITE" id="PS50931"/>
    </source>
</evidence>
<name>A0AAE3W0A2_9ACTN</name>
<dbReference type="RefSeq" id="WP_307240770.1">
    <property type="nucleotide sequence ID" value="NZ_JAUSUZ010000001.1"/>
</dbReference>
<dbReference type="Gene3D" id="3.40.190.10">
    <property type="entry name" value="Periplasmic binding protein-like II"/>
    <property type="match status" value="2"/>
</dbReference>
<keyword evidence="7" id="KW-1185">Reference proteome</keyword>
<organism evidence="6 7">
    <name type="scientific">Catenuloplanes indicus</name>
    <dbReference type="NCBI Taxonomy" id="137267"/>
    <lineage>
        <taxon>Bacteria</taxon>
        <taxon>Bacillati</taxon>
        <taxon>Actinomycetota</taxon>
        <taxon>Actinomycetes</taxon>
        <taxon>Micromonosporales</taxon>
        <taxon>Micromonosporaceae</taxon>
        <taxon>Catenuloplanes</taxon>
    </lineage>
</organism>
<keyword evidence="2" id="KW-0805">Transcription regulation</keyword>
<sequence>MADLDLRHLRYLIAVAETGSITRAAQRLMLTQPALSRALRALERMVGTPLLVRGSHATTLTAAGSELLMDAYDLVERSRVALARARGTETLTVTAPACDVLDVAAASRAFEEKHPDIQVHIEPRDWLAPEVLRAGATDVSILRDSFDRHGLDVEPLAAEPRMVILNAGHPLGGRDRLTLADLRDETFTYWPGMSDAEAAHWTGADVDGHPRRQSLRIGSVTDVLAAVALGRAVVYAHGSTLSERLPGMRALPVEDLSPSRLEIGTPARHAGPAGKLFVEHMLEWAARPA</sequence>
<reference evidence="6 7" key="1">
    <citation type="submission" date="2023-07" db="EMBL/GenBank/DDBJ databases">
        <title>Sequencing the genomes of 1000 actinobacteria strains.</title>
        <authorList>
            <person name="Klenk H.-P."/>
        </authorList>
    </citation>
    <scope>NUCLEOTIDE SEQUENCE [LARGE SCALE GENOMIC DNA]</scope>
    <source>
        <strain evidence="6 7">DSM 44709</strain>
    </source>
</reference>
<dbReference type="GO" id="GO:0032993">
    <property type="term" value="C:protein-DNA complex"/>
    <property type="evidence" value="ECO:0007669"/>
    <property type="project" value="TreeGrafter"/>
</dbReference>
<comment type="similarity">
    <text evidence="1">Belongs to the LysR transcriptional regulatory family.</text>
</comment>
<comment type="caution">
    <text evidence="6">The sequence shown here is derived from an EMBL/GenBank/DDBJ whole genome shotgun (WGS) entry which is preliminary data.</text>
</comment>
<evidence type="ECO:0000313" key="7">
    <source>
        <dbReference type="Proteomes" id="UP001240236"/>
    </source>
</evidence>
<dbReference type="Pfam" id="PF03466">
    <property type="entry name" value="LysR_substrate"/>
    <property type="match status" value="1"/>
</dbReference>
<keyword evidence="3 6" id="KW-0238">DNA-binding</keyword>
<feature type="domain" description="HTH lysR-type" evidence="5">
    <location>
        <begin position="4"/>
        <end position="61"/>
    </location>
</feature>
<evidence type="ECO:0000256" key="4">
    <source>
        <dbReference type="ARBA" id="ARBA00023163"/>
    </source>
</evidence>
<dbReference type="InterPro" id="IPR000847">
    <property type="entry name" value="LysR_HTH_N"/>
</dbReference>
<proteinExistence type="inferred from homology"/>
<evidence type="ECO:0000313" key="6">
    <source>
        <dbReference type="EMBL" id="MDQ0367014.1"/>
    </source>
</evidence>
<dbReference type="PANTHER" id="PTHR30346">
    <property type="entry name" value="TRANSCRIPTIONAL DUAL REGULATOR HCAR-RELATED"/>
    <property type="match status" value="1"/>
</dbReference>
<dbReference type="PRINTS" id="PR00039">
    <property type="entry name" value="HTHLYSR"/>
</dbReference>
<dbReference type="InterPro" id="IPR036388">
    <property type="entry name" value="WH-like_DNA-bd_sf"/>
</dbReference>
<dbReference type="AlphaFoldDB" id="A0AAE3W0A2"/>
<dbReference type="EMBL" id="JAUSUZ010000001">
    <property type="protein sequence ID" value="MDQ0367014.1"/>
    <property type="molecule type" value="Genomic_DNA"/>
</dbReference>